<keyword evidence="3" id="KW-1003">Cell membrane</keyword>
<protein>
    <recommendedName>
        <fullName evidence="2">Type II secretion system protein H</fullName>
    </recommendedName>
    <alternativeName>
        <fullName evidence="10">General secretion pathway protein H</fullName>
    </alternativeName>
</protein>
<dbReference type="Pfam" id="PF12019">
    <property type="entry name" value="GspH"/>
    <property type="match status" value="1"/>
</dbReference>
<gene>
    <name evidence="13" type="ORF">G7024_03210</name>
    <name evidence="14" type="ORF">N5D09_09755</name>
</gene>
<keyword evidence="7 11" id="KW-1133">Transmembrane helix</keyword>
<evidence type="ECO:0000259" key="12">
    <source>
        <dbReference type="Pfam" id="PF12019"/>
    </source>
</evidence>
<name>A0AA40RP81_STUST</name>
<dbReference type="RefSeq" id="WP_041771646.1">
    <property type="nucleotide sequence ID" value="NC_015740.1"/>
</dbReference>
<evidence type="ECO:0000256" key="1">
    <source>
        <dbReference type="ARBA" id="ARBA00004377"/>
    </source>
</evidence>
<evidence type="ECO:0000313" key="13">
    <source>
        <dbReference type="EMBL" id="MBA1303409.1"/>
    </source>
</evidence>
<dbReference type="Proteomes" id="UP001138621">
    <property type="component" value="Unassembled WGS sequence"/>
</dbReference>
<reference evidence="14" key="2">
    <citation type="submission" date="2022-09" db="EMBL/GenBank/DDBJ databases">
        <title>Intensive care unit water sources are persistently colonized with multi-drug resistant bacteria and are the site of extensive horizontal gene transfer of antibiotic resistance genes.</title>
        <authorList>
            <person name="Diorio-Toth L."/>
        </authorList>
    </citation>
    <scope>NUCLEOTIDE SEQUENCE</scope>
    <source>
        <strain evidence="14">GD03864</strain>
    </source>
</reference>
<evidence type="ECO:0000256" key="9">
    <source>
        <dbReference type="ARBA" id="ARBA00025772"/>
    </source>
</evidence>
<sequence length="164" mass="18217">MSNRNQGFTLIELIVTLTILGIAVAIAVAAFGEVIERNRQEALKDEIENALYTARTQAILQRRTIEICGSGNGKSCSSSWTDGWLIRAPSGQILKHTQLPAHTLRWRGFSPSVRFRDNGTSPTSNGRFFQCYKQQIAWQLILNRQGRVRAGSPAENASNANLCR</sequence>
<dbReference type="InterPro" id="IPR022346">
    <property type="entry name" value="T2SS_GspH"/>
</dbReference>
<evidence type="ECO:0000256" key="3">
    <source>
        <dbReference type="ARBA" id="ARBA00022475"/>
    </source>
</evidence>
<dbReference type="GO" id="GO:0005886">
    <property type="term" value="C:plasma membrane"/>
    <property type="evidence" value="ECO:0007669"/>
    <property type="project" value="UniProtKB-SubCell"/>
</dbReference>
<feature type="domain" description="General secretion pathway GspH" evidence="12">
    <location>
        <begin position="46"/>
        <end position="146"/>
    </location>
</feature>
<evidence type="ECO:0000256" key="2">
    <source>
        <dbReference type="ARBA" id="ARBA00021549"/>
    </source>
</evidence>
<evidence type="ECO:0000256" key="10">
    <source>
        <dbReference type="ARBA" id="ARBA00030775"/>
    </source>
</evidence>
<evidence type="ECO:0000256" key="6">
    <source>
        <dbReference type="ARBA" id="ARBA00022692"/>
    </source>
</evidence>
<dbReference type="PROSITE" id="PS00409">
    <property type="entry name" value="PROKAR_NTER_METHYL"/>
    <property type="match status" value="1"/>
</dbReference>
<keyword evidence="8 11" id="KW-0472">Membrane</keyword>
<evidence type="ECO:0000256" key="5">
    <source>
        <dbReference type="ARBA" id="ARBA00022519"/>
    </source>
</evidence>
<comment type="similarity">
    <text evidence="9">Belongs to the GSP H family.</text>
</comment>
<dbReference type="Pfam" id="PF07963">
    <property type="entry name" value="N_methyl"/>
    <property type="match status" value="1"/>
</dbReference>
<dbReference type="NCBIfam" id="TIGR02532">
    <property type="entry name" value="IV_pilin_GFxxxE"/>
    <property type="match status" value="1"/>
</dbReference>
<keyword evidence="5" id="KW-0997">Cell inner membrane</keyword>
<feature type="transmembrane region" description="Helical" evidence="11">
    <location>
        <begin position="7"/>
        <end position="31"/>
    </location>
</feature>
<reference evidence="13" key="1">
    <citation type="submission" date="2020-02" db="EMBL/GenBank/DDBJ databases">
        <title>Synteny-based analysis reveals conserved mechanism for high triclosan tolerance in Pseudomonas, as well as instances of horizontal transfer.</title>
        <authorList>
            <person name="Mcfarland A.G."/>
            <person name="Bertucci H.K."/>
            <person name="Litmann E."/>
            <person name="Shen J."/>
            <person name="Huttenhower C."/>
            <person name="Hartmann E.M."/>
        </authorList>
    </citation>
    <scope>NUCLEOTIDE SEQUENCE</scope>
    <source>
        <strain evidence="13">109A1</strain>
    </source>
</reference>
<dbReference type="AlphaFoldDB" id="A0AA40RP81"/>
<dbReference type="EMBL" id="JAOCDG010000014">
    <property type="protein sequence ID" value="MDH0688371.1"/>
    <property type="molecule type" value="Genomic_DNA"/>
</dbReference>
<evidence type="ECO:0000256" key="4">
    <source>
        <dbReference type="ARBA" id="ARBA00022481"/>
    </source>
</evidence>
<proteinExistence type="inferred from homology"/>
<evidence type="ECO:0000313" key="15">
    <source>
        <dbReference type="Proteomes" id="UP001138621"/>
    </source>
</evidence>
<dbReference type="SUPFAM" id="SSF54523">
    <property type="entry name" value="Pili subunits"/>
    <property type="match status" value="1"/>
</dbReference>
<evidence type="ECO:0000256" key="7">
    <source>
        <dbReference type="ARBA" id="ARBA00022989"/>
    </source>
</evidence>
<dbReference type="GO" id="GO:0015628">
    <property type="term" value="P:protein secretion by the type II secretion system"/>
    <property type="evidence" value="ECO:0007669"/>
    <property type="project" value="InterPro"/>
</dbReference>
<dbReference type="Proteomes" id="UP001161139">
    <property type="component" value="Unassembled WGS sequence"/>
</dbReference>
<keyword evidence="6 11" id="KW-0812">Transmembrane</keyword>
<dbReference type="EMBL" id="JAAMRD010000002">
    <property type="protein sequence ID" value="MBA1303409.1"/>
    <property type="molecule type" value="Genomic_DNA"/>
</dbReference>
<comment type="caution">
    <text evidence="13">The sequence shown here is derived from an EMBL/GenBank/DDBJ whole genome shotgun (WGS) entry which is preliminary data.</text>
</comment>
<evidence type="ECO:0000256" key="11">
    <source>
        <dbReference type="SAM" id="Phobius"/>
    </source>
</evidence>
<evidence type="ECO:0000313" key="14">
    <source>
        <dbReference type="EMBL" id="MDH0688371.1"/>
    </source>
</evidence>
<keyword evidence="4" id="KW-0488">Methylation</keyword>
<evidence type="ECO:0000256" key="8">
    <source>
        <dbReference type="ARBA" id="ARBA00023136"/>
    </source>
</evidence>
<dbReference type="InterPro" id="IPR045584">
    <property type="entry name" value="Pilin-like"/>
</dbReference>
<comment type="subcellular location">
    <subcellularLocation>
        <location evidence="1">Cell inner membrane</location>
        <topology evidence="1">Single-pass membrane protein</topology>
    </subcellularLocation>
</comment>
<dbReference type="Gene3D" id="3.55.40.10">
    <property type="entry name" value="minor pseudopilin epsh domain"/>
    <property type="match status" value="1"/>
</dbReference>
<accession>A0AA40RP81</accession>
<dbReference type="InterPro" id="IPR012902">
    <property type="entry name" value="N_methyl_site"/>
</dbReference>
<organism evidence="13 15">
    <name type="scientific">Stutzerimonas stutzeri</name>
    <name type="common">Pseudomonas stutzeri</name>
    <dbReference type="NCBI Taxonomy" id="316"/>
    <lineage>
        <taxon>Bacteria</taxon>
        <taxon>Pseudomonadati</taxon>
        <taxon>Pseudomonadota</taxon>
        <taxon>Gammaproteobacteria</taxon>
        <taxon>Pseudomonadales</taxon>
        <taxon>Pseudomonadaceae</taxon>
        <taxon>Stutzerimonas</taxon>
    </lineage>
</organism>
<dbReference type="GO" id="GO:0015627">
    <property type="term" value="C:type II protein secretion system complex"/>
    <property type="evidence" value="ECO:0007669"/>
    <property type="project" value="InterPro"/>
</dbReference>